<dbReference type="OrthoDB" id="734724at2"/>
<feature type="transmembrane region" description="Helical" evidence="5">
    <location>
        <begin position="223"/>
        <end position="240"/>
    </location>
</feature>
<dbReference type="Proteomes" id="UP000240912">
    <property type="component" value="Unassembled WGS sequence"/>
</dbReference>
<dbReference type="GO" id="GO:0016020">
    <property type="term" value="C:membrane"/>
    <property type="evidence" value="ECO:0007669"/>
    <property type="project" value="UniProtKB-SubCell"/>
</dbReference>
<sequence length="409" mass="45834">MTTKIMTGLFMCLYLYAISLGVFMTDLFRLPAPLLFCLPLVFLFKCRERADGSYINEVMLLALGAFLFYAVGLADLTAFIANSLCMVLCAAYFYFFVGGEQPRLHRSIVVFFLLLGISGAVMVLNHLYGASVDSVREQVLGEEVMQSPSGLSTSQFVFGYQVAAFCTMLFVASVVYRQPVYLQLLAFAICIALLLLGMQRSAFIAFSIATVIFLVAYYRYKGVFAIGALVLACFLLYHFYLQFQLDGIENIITKNEHNDAASNRSSLSGENLRIYLDYPYGLVFYGKNWADVIYRNQVFSAGITSHNAYLMFFTYLGPFLGLGLLAMIYRRPVQIMLRVISAVREPENRLLVCLGFSFLATSINALSHNPWLISSDGPTLFLYFALLHTWSARQQTAAYRTPATSFAHA</sequence>
<evidence type="ECO:0000256" key="4">
    <source>
        <dbReference type="ARBA" id="ARBA00023136"/>
    </source>
</evidence>
<evidence type="ECO:0000259" key="6">
    <source>
        <dbReference type="Pfam" id="PF04932"/>
    </source>
</evidence>
<evidence type="ECO:0000313" key="8">
    <source>
        <dbReference type="Proteomes" id="UP000240912"/>
    </source>
</evidence>
<feature type="transmembrane region" description="Helical" evidence="5">
    <location>
        <begin position="78"/>
        <end position="97"/>
    </location>
</feature>
<evidence type="ECO:0000256" key="5">
    <source>
        <dbReference type="SAM" id="Phobius"/>
    </source>
</evidence>
<evidence type="ECO:0000256" key="2">
    <source>
        <dbReference type="ARBA" id="ARBA00022692"/>
    </source>
</evidence>
<evidence type="ECO:0000256" key="3">
    <source>
        <dbReference type="ARBA" id="ARBA00022989"/>
    </source>
</evidence>
<keyword evidence="8" id="KW-1185">Reference proteome</keyword>
<dbReference type="RefSeq" id="WP_107215515.1">
    <property type="nucleotide sequence ID" value="NZ_KZ686269.1"/>
</dbReference>
<feature type="transmembrane region" description="Helical" evidence="5">
    <location>
        <begin position="157"/>
        <end position="175"/>
    </location>
</feature>
<feature type="transmembrane region" description="Helical" evidence="5">
    <location>
        <begin position="202"/>
        <end position="218"/>
    </location>
</feature>
<comment type="caution">
    <text evidence="7">The sequence shown here is derived from an EMBL/GenBank/DDBJ whole genome shotgun (WGS) entry which is preliminary data.</text>
</comment>
<evidence type="ECO:0000313" key="7">
    <source>
        <dbReference type="EMBL" id="PST83255.1"/>
    </source>
</evidence>
<accession>A0A2T3HLD5</accession>
<feature type="transmembrane region" description="Helical" evidence="5">
    <location>
        <begin position="350"/>
        <end position="366"/>
    </location>
</feature>
<feature type="transmembrane region" description="Helical" evidence="5">
    <location>
        <begin position="7"/>
        <end position="24"/>
    </location>
</feature>
<keyword evidence="3 5" id="KW-1133">Transmembrane helix</keyword>
<dbReference type="InterPro" id="IPR007016">
    <property type="entry name" value="O-antigen_ligase-rel_domated"/>
</dbReference>
<feature type="transmembrane region" description="Helical" evidence="5">
    <location>
        <begin position="54"/>
        <end position="72"/>
    </location>
</feature>
<proteinExistence type="predicted"/>
<gene>
    <name evidence="7" type="ORF">C7T94_11730</name>
</gene>
<keyword evidence="4 5" id="KW-0472">Membrane</keyword>
<feature type="transmembrane region" description="Helical" evidence="5">
    <location>
        <begin position="109"/>
        <end position="128"/>
    </location>
</feature>
<organism evidence="7 8">
    <name type="scientific">Pedobacter yulinensis</name>
    <dbReference type="NCBI Taxonomy" id="2126353"/>
    <lineage>
        <taxon>Bacteria</taxon>
        <taxon>Pseudomonadati</taxon>
        <taxon>Bacteroidota</taxon>
        <taxon>Sphingobacteriia</taxon>
        <taxon>Sphingobacteriales</taxon>
        <taxon>Sphingobacteriaceae</taxon>
        <taxon>Pedobacter</taxon>
    </lineage>
</organism>
<evidence type="ECO:0000256" key="1">
    <source>
        <dbReference type="ARBA" id="ARBA00004141"/>
    </source>
</evidence>
<feature type="domain" description="O-antigen ligase-related" evidence="6">
    <location>
        <begin position="185"/>
        <end position="322"/>
    </location>
</feature>
<reference evidence="7 8" key="1">
    <citation type="submission" date="2018-03" db="EMBL/GenBank/DDBJ databases">
        <authorList>
            <person name="Keele B.F."/>
        </authorList>
    </citation>
    <scope>NUCLEOTIDE SEQUENCE [LARGE SCALE GENOMIC DNA]</scope>
    <source>
        <strain evidence="7 8">YL28-9</strain>
    </source>
</reference>
<dbReference type="EMBL" id="PYLS01000005">
    <property type="protein sequence ID" value="PST83255.1"/>
    <property type="molecule type" value="Genomic_DNA"/>
</dbReference>
<feature type="transmembrane region" description="Helical" evidence="5">
    <location>
        <begin position="180"/>
        <end position="196"/>
    </location>
</feature>
<dbReference type="Pfam" id="PF04932">
    <property type="entry name" value="Wzy_C"/>
    <property type="match status" value="1"/>
</dbReference>
<dbReference type="AlphaFoldDB" id="A0A2T3HLD5"/>
<protein>
    <recommendedName>
        <fullName evidence="6">O-antigen ligase-related domain-containing protein</fullName>
    </recommendedName>
</protein>
<keyword evidence="2 5" id="KW-0812">Transmembrane</keyword>
<comment type="subcellular location">
    <subcellularLocation>
        <location evidence="1">Membrane</location>
        <topology evidence="1">Multi-pass membrane protein</topology>
    </subcellularLocation>
</comment>
<feature type="transmembrane region" description="Helical" evidence="5">
    <location>
        <begin position="308"/>
        <end position="329"/>
    </location>
</feature>
<feature type="transmembrane region" description="Helical" evidence="5">
    <location>
        <begin position="30"/>
        <end position="47"/>
    </location>
</feature>
<name>A0A2T3HLD5_9SPHI</name>